<feature type="transmembrane region" description="Helical" evidence="2">
    <location>
        <begin position="665"/>
        <end position="682"/>
    </location>
</feature>
<gene>
    <name evidence="3" type="ORF">KRR39_14585</name>
</gene>
<dbReference type="RefSeq" id="WP_216937937.1">
    <property type="nucleotide sequence ID" value="NZ_CP077062.1"/>
</dbReference>
<evidence type="ECO:0000256" key="2">
    <source>
        <dbReference type="SAM" id="Phobius"/>
    </source>
</evidence>
<keyword evidence="2" id="KW-1133">Transmembrane helix</keyword>
<evidence type="ECO:0000256" key="1">
    <source>
        <dbReference type="SAM" id="MobiDB-lite"/>
    </source>
</evidence>
<proteinExistence type="predicted"/>
<dbReference type="Pfam" id="PF13641">
    <property type="entry name" value="Glyco_tranf_2_3"/>
    <property type="match status" value="1"/>
</dbReference>
<protein>
    <submittedName>
        <fullName evidence="3">Glycosyltransferase family 2 protein</fullName>
    </submittedName>
</protein>
<evidence type="ECO:0000313" key="4">
    <source>
        <dbReference type="Proteomes" id="UP000683575"/>
    </source>
</evidence>
<feature type="region of interest" description="Disordered" evidence="1">
    <location>
        <begin position="364"/>
        <end position="384"/>
    </location>
</feature>
<feature type="transmembrane region" description="Helical" evidence="2">
    <location>
        <begin position="450"/>
        <end position="473"/>
    </location>
</feature>
<feature type="transmembrane region" description="Helical" evidence="2">
    <location>
        <begin position="567"/>
        <end position="596"/>
    </location>
</feature>
<feature type="transmembrane region" description="Helical" evidence="2">
    <location>
        <begin position="534"/>
        <end position="555"/>
    </location>
</feature>
<dbReference type="AlphaFoldDB" id="A0A975SVR8"/>
<reference evidence="3" key="1">
    <citation type="submission" date="2021-06" db="EMBL/GenBank/DDBJ databases">
        <title>Complete genome sequence of Nocardioides sp. G188.</title>
        <authorList>
            <person name="Im W.-T."/>
        </authorList>
    </citation>
    <scope>NUCLEOTIDE SEQUENCE</scope>
    <source>
        <strain evidence="3">G188</strain>
    </source>
</reference>
<feature type="transmembrane region" description="Helical" evidence="2">
    <location>
        <begin position="933"/>
        <end position="951"/>
    </location>
</feature>
<dbReference type="Proteomes" id="UP000683575">
    <property type="component" value="Chromosome"/>
</dbReference>
<feature type="transmembrane region" description="Helical" evidence="2">
    <location>
        <begin position="689"/>
        <end position="711"/>
    </location>
</feature>
<dbReference type="InterPro" id="IPR050834">
    <property type="entry name" value="Glycosyltransf_2"/>
</dbReference>
<keyword evidence="2" id="KW-0472">Membrane</keyword>
<keyword evidence="4" id="KW-1185">Reference proteome</keyword>
<dbReference type="KEGG" id="nps:KRR39_14585"/>
<evidence type="ECO:0000313" key="3">
    <source>
        <dbReference type="EMBL" id="QWZ06761.1"/>
    </source>
</evidence>
<organism evidence="3 4">
    <name type="scientific">Nocardioides panacis</name>
    <dbReference type="NCBI Taxonomy" id="2849501"/>
    <lineage>
        <taxon>Bacteria</taxon>
        <taxon>Bacillati</taxon>
        <taxon>Actinomycetota</taxon>
        <taxon>Actinomycetes</taxon>
        <taxon>Propionibacteriales</taxon>
        <taxon>Nocardioidaceae</taxon>
        <taxon>Nocardioides</taxon>
    </lineage>
</organism>
<accession>A0A975SVR8</accession>
<feature type="transmembrane region" description="Helical" evidence="2">
    <location>
        <begin position="505"/>
        <end position="522"/>
    </location>
</feature>
<sequence>MTTTVTALLVSHEGARWLPAVLDGLSDQTRAPDRVVAVDTGSTDESPRLLRTRLGDGAVHSTDAGSSYGAAVAHGLTQLTQLTESAGPAGPDDWVWLLHDDSAPAPDALEQLLAVVESTPSADVLGPKLREWPSLRRLLEIGVTISGTGRRETGLERGEYDQGQHDRLRDVLAVNTAGMLVRRSVLEALGFDEQLPLFGNDVDFGWRAARAGHRTVAVPDAVVFHVEAAHRGVRQHQLKPSGYRRGERSAALYTLLVNGSAWALPFMLVRLFLGSLVRAAGLLLVRAPGEAVDELAGLVATYLRPWRVLAGRRRRRRSSTVPQRQVRPLLAPPWMPYRHGLDFLSDITSAVVLQAGDLSVARRTRRARGSGTAETGPVSEDAQNLPEDTGLLARLVTSPVAWVFAVLVVGAALAARGLVGAGSLSGGALLPAPASALDWWHLHLSSWHDLGTGSGAPAAPYVLPLAVVGTLLLAKAWLLVDVLFLLAVPLAALGAYRFLVRVTSSLPMSLWGAVAYGVLPVVSGSVQQGRLGTVVGTLVLPWLAHAALFLAPRYAPDRRRRAAWRTALWLALLTAFVPTAWLLALVVGVVALALALRGRSAQGLASGIASPLVGTLVLLLPWSVATWAHQGPASWLFEAGLPAPRLTEGLTRWGALLGRPGSDGAPAWMTLGVVLAAVVALARRDTRPAVLRAWVVIVAALGLVAVLSGGTYSTANAPTDQPLWLGFPLVVAQAAAVTAAALAGTGIRRRLAGASFGWRQPVGVVVVALAALTPVVSAVWWVWSGTSGPLERGRATTVPTYMTDAAAADPDNGILVVRGSRVAGFSYVLMRQPGTRVGDDSVMPSVVDQGPLTGYVEGLVTAPEPADVAGLTGLGVAYVYAPAPADVTLVGNLDSVSGVSPGSATSPGARAWQVEAPPTGADLVRDPDPLRPWLLALQGLAIVVVAVLAAPTRKARR</sequence>
<name>A0A975SVR8_9ACTN</name>
<dbReference type="EMBL" id="CP077062">
    <property type="protein sequence ID" value="QWZ06761.1"/>
    <property type="molecule type" value="Genomic_DNA"/>
</dbReference>
<feature type="transmembrane region" description="Helical" evidence="2">
    <location>
        <begin position="250"/>
        <end position="273"/>
    </location>
</feature>
<feature type="transmembrane region" description="Helical" evidence="2">
    <location>
        <begin position="400"/>
        <end position="430"/>
    </location>
</feature>
<feature type="transmembrane region" description="Helical" evidence="2">
    <location>
        <begin position="478"/>
        <end position="499"/>
    </location>
</feature>
<dbReference type="PANTHER" id="PTHR43685:SF3">
    <property type="entry name" value="SLR2126 PROTEIN"/>
    <property type="match status" value="1"/>
</dbReference>
<feature type="transmembrane region" description="Helical" evidence="2">
    <location>
        <begin position="608"/>
        <end position="628"/>
    </location>
</feature>
<feature type="transmembrane region" description="Helical" evidence="2">
    <location>
        <begin position="762"/>
        <end position="783"/>
    </location>
</feature>
<dbReference type="PANTHER" id="PTHR43685">
    <property type="entry name" value="GLYCOSYLTRANSFERASE"/>
    <property type="match status" value="1"/>
</dbReference>
<keyword evidence="2" id="KW-0812">Transmembrane</keyword>
<feature type="transmembrane region" description="Helical" evidence="2">
    <location>
        <begin position="723"/>
        <end position="742"/>
    </location>
</feature>